<dbReference type="NCBIfam" id="NF002086">
    <property type="entry name" value="PRK00915.1-3"/>
    <property type="match status" value="1"/>
</dbReference>
<dbReference type="PROSITE" id="PS00816">
    <property type="entry name" value="AIPM_HOMOCIT_SYNTH_2"/>
    <property type="match status" value="1"/>
</dbReference>
<evidence type="ECO:0000313" key="13">
    <source>
        <dbReference type="EMBL" id="HIU21803.1"/>
    </source>
</evidence>
<dbReference type="Pfam" id="PF00682">
    <property type="entry name" value="HMGL-like"/>
    <property type="match status" value="1"/>
</dbReference>
<evidence type="ECO:0000256" key="3">
    <source>
        <dbReference type="ARBA" id="ARBA00012973"/>
    </source>
</evidence>
<keyword evidence="13" id="KW-0012">Acyltransferase</keyword>
<evidence type="ECO:0000259" key="12">
    <source>
        <dbReference type="PROSITE" id="PS50991"/>
    </source>
</evidence>
<dbReference type="SUPFAM" id="SSF51569">
    <property type="entry name" value="Aldolase"/>
    <property type="match status" value="1"/>
</dbReference>
<dbReference type="EMBL" id="DVMN01000111">
    <property type="protein sequence ID" value="HIU21803.1"/>
    <property type="molecule type" value="Genomic_DNA"/>
</dbReference>
<dbReference type="GO" id="GO:0005737">
    <property type="term" value="C:cytoplasm"/>
    <property type="evidence" value="ECO:0007669"/>
    <property type="project" value="UniProtKB-UniRule"/>
</dbReference>
<dbReference type="PANTHER" id="PTHR10277:SF9">
    <property type="entry name" value="2-ISOPROPYLMALATE SYNTHASE 1, CHLOROPLASTIC-RELATED"/>
    <property type="match status" value="1"/>
</dbReference>
<keyword evidence="8 11" id="KW-0479">Metal-binding</keyword>
<dbReference type="InterPro" id="IPR002034">
    <property type="entry name" value="AIPM/Hcit_synth_CS"/>
</dbReference>
<evidence type="ECO:0000256" key="6">
    <source>
        <dbReference type="ARBA" id="ARBA00022605"/>
    </source>
</evidence>
<comment type="catalytic activity">
    <reaction evidence="11">
        <text>3-methyl-2-oxobutanoate + acetyl-CoA + H2O = (2S)-2-isopropylmalate + CoA + H(+)</text>
        <dbReference type="Rhea" id="RHEA:21524"/>
        <dbReference type="ChEBI" id="CHEBI:1178"/>
        <dbReference type="ChEBI" id="CHEBI:11851"/>
        <dbReference type="ChEBI" id="CHEBI:15377"/>
        <dbReference type="ChEBI" id="CHEBI:15378"/>
        <dbReference type="ChEBI" id="CHEBI:57287"/>
        <dbReference type="ChEBI" id="CHEBI:57288"/>
        <dbReference type="EC" id="2.3.3.13"/>
    </reaction>
</comment>
<dbReference type="CDD" id="cd07940">
    <property type="entry name" value="DRE_TIM_IPMS"/>
    <property type="match status" value="1"/>
</dbReference>
<dbReference type="Gene3D" id="3.20.20.70">
    <property type="entry name" value="Aldolase class I"/>
    <property type="match status" value="1"/>
</dbReference>
<dbReference type="AlphaFoldDB" id="A0A9D1L3D2"/>
<comment type="subunit">
    <text evidence="11">Homodimer.</text>
</comment>
<evidence type="ECO:0000256" key="5">
    <source>
        <dbReference type="ARBA" id="ARBA00022430"/>
    </source>
</evidence>
<dbReference type="Pfam" id="PF08502">
    <property type="entry name" value="LeuA_dimer"/>
    <property type="match status" value="1"/>
</dbReference>
<keyword evidence="9 11" id="KW-0464">Manganese</keyword>
<feature type="binding site" evidence="11">
    <location>
        <position position="208"/>
    </location>
    <ligand>
        <name>Mn(2+)</name>
        <dbReference type="ChEBI" id="CHEBI:29035"/>
    </ligand>
</feature>
<feature type="domain" description="Pyruvate carboxyltransferase" evidence="12">
    <location>
        <begin position="9"/>
        <end position="271"/>
    </location>
</feature>
<dbReference type="PANTHER" id="PTHR10277">
    <property type="entry name" value="HOMOCITRATE SYNTHASE-RELATED"/>
    <property type="match status" value="1"/>
</dbReference>
<dbReference type="InterPro" id="IPR013785">
    <property type="entry name" value="Aldolase_TIM"/>
</dbReference>
<evidence type="ECO:0000313" key="14">
    <source>
        <dbReference type="Proteomes" id="UP000824088"/>
    </source>
</evidence>
<dbReference type="InterPro" id="IPR013709">
    <property type="entry name" value="2-isopropylmalate_synth_dimer"/>
</dbReference>
<comment type="cofactor">
    <cofactor evidence="11">
        <name>Mn(2+)</name>
        <dbReference type="ChEBI" id="CHEBI:29035"/>
    </cofactor>
</comment>
<evidence type="ECO:0000256" key="10">
    <source>
        <dbReference type="ARBA" id="ARBA00023304"/>
    </source>
</evidence>
<comment type="pathway">
    <text evidence="1 11">Amino-acid biosynthesis; L-leucine biosynthesis; L-leucine from 3-methyl-2-oxobutanoate: step 1/4.</text>
</comment>
<dbReference type="InterPro" id="IPR054691">
    <property type="entry name" value="LeuA/HCS_post-cat"/>
</dbReference>
<evidence type="ECO:0000256" key="11">
    <source>
        <dbReference type="HAMAP-Rule" id="MF_01025"/>
    </source>
</evidence>
<evidence type="ECO:0000256" key="1">
    <source>
        <dbReference type="ARBA" id="ARBA00004689"/>
    </source>
</evidence>
<evidence type="ECO:0000256" key="8">
    <source>
        <dbReference type="ARBA" id="ARBA00022723"/>
    </source>
</evidence>
<dbReference type="GO" id="GO:0030145">
    <property type="term" value="F:manganese ion binding"/>
    <property type="evidence" value="ECO:0007669"/>
    <property type="project" value="UniProtKB-UniRule"/>
</dbReference>
<evidence type="ECO:0000256" key="7">
    <source>
        <dbReference type="ARBA" id="ARBA00022679"/>
    </source>
</evidence>
<dbReference type="FunFam" id="3.30.160.270:FF:000003">
    <property type="entry name" value="2-isopropylmalate synthase"/>
    <property type="match status" value="1"/>
</dbReference>
<dbReference type="NCBIfam" id="TIGR00973">
    <property type="entry name" value="leuA_bact"/>
    <property type="match status" value="1"/>
</dbReference>
<dbReference type="FunFam" id="3.20.20.70:FF:000010">
    <property type="entry name" value="2-isopropylmalate synthase"/>
    <property type="match status" value="1"/>
</dbReference>
<dbReference type="HAMAP" id="MF_01025">
    <property type="entry name" value="LeuA_type1"/>
    <property type="match status" value="1"/>
</dbReference>
<keyword evidence="10 11" id="KW-0100">Branched-chain amino acid biosynthesis</keyword>
<comment type="function">
    <text evidence="11">Catalyzes the condensation of the acetyl group of acetyl-CoA with 3-methyl-2-oxobutanoate (2-ketoisovalerate) to form 3-carboxy-3-hydroxy-4-methylpentanoate (2-isopropylmalate).</text>
</comment>
<dbReference type="PROSITE" id="PS00815">
    <property type="entry name" value="AIPM_HOMOCIT_SYNTH_1"/>
    <property type="match status" value="1"/>
</dbReference>
<dbReference type="Proteomes" id="UP000824088">
    <property type="component" value="Unassembled WGS sequence"/>
</dbReference>
<evidence type="ECO:0000256" key="9">
    <source>
        <dbReference type="ARBA" id="ARBA00023211"/>
    </source>
</evidence>
<evidence type="ECO:0000256" key="2">
    <source>
        <dbReference type="ARBA" id="ARBA00009396"/>
    </source>
</evidence>
<feature type="region of interest" description="Regulatory domain" evidence="11">
    <location>
        <begin position="396"/>
        <end position="508"/>
    </location>
</feature>
<dbReference type="GO" id="GO:0009098">
    <property type="term" value="P:L-leucine biosynthetic process"/>
    <property type="evidence" value="ECO:0007669"/>
    <property type="project" value="UniProtKB-UniRule"/>
</dbReference>
<gene>
    <name evidence="11" type="primary">leuA</name>
    <name evidence="13" type="ORF">IAD51_06215</name>
</gene>
<feature type="binding site" evidence="11">
    <location>
        <position position="206"/>
    </location>
    <ligand>
        <name>Mn(2+)</name>
        <dbReference type="ChEBI" id="CHEBI:29035"/>
    </ligand>
</feature>
<dbReference type="InterPro" id="IPR005671">
    <property type="entry name" value="LeuA_bact_synth"/>
</dbReference>
<dbReference type="Gene3D" id="3.30.160.270">
    <property type="match status" value="1"/>
</dbReference>
<dbReference type="GO" id="GO:0003985">
    <property type="term" value="F:acetyl-CoA C-acetyltransferase activity"/>
    <property type="evidence" value="ECO:0007669"/>
    <property type="project" value="UniProtKB-UniRule"/>
</dbReference>
<organism evidence="13 14">
    <name type="scientific">Candidatus Limadaptatus stercorigallinarum</name>
    <dbReference type="NCBI Taxonomy" id="2840845"/>
    <lineage>
        <taxon>Bacteria</taxon>
        <taxon>Bacillati</taxon>
        <taxon>Bacillota</taxon>
        <taxon>Clostridia</taxon>
        <taxon>Eubacteriales</taxon>
        <taxon>Candidatus Limadaptatus</taxon>
    </lineage>
</organism>
<feature type="binding site" evidence="11">
    <location>
        <position position="18"/>
    </location>
    <ligand>
        <name>Mn(2+)</name>
        <dbReference type="ChEBI" id="CHEBI:29035"/>
    </ligand>
</feature>
<evidence type="ECO:0000256" key="4">
    <source>
        <dbReference type="ARBA" id="ARBA00018198"/>
    </source>
</evidence>
<keyword evidence="7 11" id="KW-0808">Transferase</keyword>
<dbReference type="PROSITE" id="PS50991">
    <property type="entry name" value="PYR_CT"/>
    <property type="match status" value="1"/>
</dbReference>
<accession>A0A9D1L3D2</accession>
<dbReference type="GO" id="GO:0003852">
    <property type="term" value="F:2-isopropylmalate synthase activity"/>
    <property type="evidence" value="ECO:0007669"/>
    <property type="project" value="UniProtKB-UniRule"/>
</dbReference>
<keyword evidence="5 11" id="KW-0432">Leucine biosynthesis</keyword>
<reference evidence="13" key="2">
    <citation type="journal article" date="2021" name="PeerJ">
        <title>Extensive microbial diversity within the chicken gut microbiome revealed by metagenomics and culture.</title>
        <authorList>
            <person name="Gilroy R."/>
            <person name="Ravi A."/>
            <person name="Getino M."/>
            <person name="Pursley I."/>
            <person name="Horton D.L."/>
            <person name="Alikhan N.F."/>
            <person name="Baker D."/>
            <person name="Gharbi K."/>
            <person name="Hall N."/>
            <person name="Watson M."/>
            <person name="Adriaenssens E.M."/>
            <person name="Foster-Nyarko E."/>
            <person name="Jarju S."/>
            <person name="Secka A."/>
            <person name="Antonio M."/>
            <person name="Oren A."/>
            <person name="Chaudhuri R.R."/>
            <person name="La Ragione R."/>
            <person name="Hildebrand F."/>
            <person name="Pallen M.J."/>
        </authorList>
    </citation>
    <scope>NUCLEOTIDE SEQUENCE</scope>
    <source>
        <strain evidence="13">1063</strain>
    </source>
</reference>
<sequence length="508" mass="55729">MEDNNVRKVKIFDTTLRDGEQSPGCSMHLNEKLDVAEALEAMGVDVIEAGFPAASDGELKAVREIAAVLKRSTVAALCRCRKEDIDKGYEAVKDAAHPRLHVFLATSPIHLEYKLRINEDTAIDMIRTHTEYARTLVDDVEFSFEDATRTPHEFLARAARTALEAGATTLNFPDTVGYATPAEMKEMIDYIRANVEGIDKADISVHCHNDLGMAVANSLSAAEAGATQIECTVNGIGERAGNAAMEEIVMAIRTRRDRFGLYTDIVTERIFRTSQLVSGIVGIKLPPNKAVVGKNAFAHESGIHQHGVLANKATYEIMSPKDIGVPENTLLLGKHSGKHAFQELLEEMGYTLTKEQVDAYFPRYKDLADRKKEVTRSDIDALMAGAFRRRVKRIYSLKDYEVTAYKNSASALISLEAEGRIHSDRMTGDGPVDAGFKAINSLTGQNFKLMDYQVHSVSEGKDALGEATVKLASPEDGRTMTGKGISTDVLEASLIAYINATNKLLQEE</sequence>
<comment type="caution">
    <text evidence="13">The sequence shown here is derived from an EMBL/GenBank/DDBJ whole genome shotgun (WGS) entry which is preliminary data.</text>
</comment>
<feature type="binding site" evidence="11">
    <location>
        <position position="242"/>
    </location>
    <ligand>
        <name>Mn(2+)</name>
        <dbReference type="ChEBI" id="CHEBI:29035"/>
    </ligand>
</feature>
<dbReference type="EC" id="2.3.3.13" evidence="3 11"/>
<dbReference type="InterPro" id="IPR000891">
    <property type="entry name" value="PYR_CT"/>
</dbReference>
<dbReference type="SUPFAM" id="SSF110921">
    <property type="entry name" value="2-isopropylmalate synthase LeuA, allosteric (dimerisation) domain"/>
    <property type="match status" value="1"/>
</dbReference>
<dbReference type="InterPro" id="IPR036230">
    <property type="entry name" value="LeuA_allosteric_dom_sf"/>
</dbReference>
<dbReference type="SMART" id="SM00917">
    <property type="entry name" value="LeuA_dimer"/>
    <property type="match status" value="1"/>
</dbReference>
<dbReference type="InterPro" id="IPR050073">
    <property type="entry name" value="2-IPM_HCS-like"/>
</dbReference>
<dbReference type="Pfam" id="PF22617">
    <property type="entry name" value="HCS_D2"/>
    <property type="match status" value="1"/>
</dbReference>
<name>A0A9D1L3D2_9FIRM</name>
<reference evidence="13" key="1">
    <citation type="submission" date="2020-10" db="EMBL/GenBank/DDBJ databases">
        <authorList>
            <person name="Gilroy R."/>
        </authorList>
    </citation>
    <scope>NUCLEOTIDE SEQUENCE</scope>
    <source>
        <strain evidence="13">1063</strain>
    </source>
</reference>
<keyword evidence="6 11" id="KW-0028">Amino-acid biosynthesis</keyword>
<proteinExistence type="inferred from homology"/>
<comment type="similarity">
    <text evidence="2 11">Belongs to the alpha-IPM synthase/homocitrate synthase family. LeuA type 1 subfamily.</text>
</comment>
<keyword evidence="11" id="KW-0963">Cytoplasm</keyword>
<protein>
    <recommendedName>
        <fullName evidence="4 11">2-isopropylmalate synthase</fullName>
        <ecNumber evidence="3 11">2.3.3.13</ecNumber>
    </recommendedName>
    <alternativeName>
        <fullName evidence="11">Alpha-IPM synthase</fullName>
    </alternativeName>
    <alternativeName>
        <fullName evidence="11">Alpha-isopropylmalate synthase</fullName>
    </alternativeName>
</protein>